<dbReference type="Pfam" id="PF01473">
    <property type="entry name" value="Choline_bind_1"/>
    <property type="match status" value="1"/>
</dbReference>
<name>A0A150NVY6_STRMT</name>
<protein>
    <submittedName>
        <fullName evidence="2">N-acetylmuramoyl-L-alanine amidase</fullName>
        <ecNumber evidence="2">3.5.1.28</ecNumber>
    </submittedName>
</protein>
<evidence type="ECO:0000313" key="3">
    <source>
        <dbReference type="Proteomes" id="UP000075442"/>
    </source>
</evidence>
<dbReference type="Proteomes" id="UP000075442">
    <property type="component" value="Unassembled WGS sequence"/>
</dbReference>
<dbReference type="EMBL" id="LROU01000044">
    <property type="protein sequence ID" value="KYF37635.1"/>
    <property type="molecule type" value="Genomic_DNA"/>
</dbReference>
<evidence type="ECO:0000256" key="1">
    <source>
        <dbReference type="ARBA" id="ARBA00022737"/>
    </source>
</evidence>
<accession>A0A150NVY6</accession>
<evidence type="ECO:0000313" key="2">
    <source>
        <dbReference type="EMBL" id="KYF37635.1"/>
    </source>
</evidence>
<dbReference type="AlphaFoldDB" id="A0A150NVY6"/>
<organism evidence="2 3">
    <name type="scientific">Streptococcus mitis</name>
    <dbReference type="NCBI Taxonomy" id="28037"/>
    <lineage>
        <taxon>Bacteria</taxon>
        <taxon>Bacillati</taxon>
        <taxon>Bacillota</taxon>
        <taxon>Bacilli</taxon>
        <taxon>Lactobacillales</taxon>
        <taxon>Streptococcaceae</taxon>
        <taxon>Streptococcus</taxon>
        <taxon>Streptococcus mitis group</taxon>
    </lineage>
</organism>
<dbReference type="InterPro" id="IPR018337">
    <property type="entry name" value="Cell_wall/Cho-bd_repeat"/>
</dbReference>
<reference evidence="2 3" key="1">
    <citation type="submission" date="2016-01" db="EMBL/GenBank/DDBJ databases">
        <title>Highly variable Streptococcus oralis 1 are common among viridans streptococci isolated from primates.</title>
        <authorList>
            <person name="Denapaite D."/>
            <person name="Rieger M."/>
            <person name="Koendgen S."/>
            <person name="Brueckner R."/>
            <person name="Ochigava I."/>
            <person name="Kappeler P."/>
            <person name="Maetz-Rensing K."/>
            <person name="Leendertz F."/>
        </authorList>
    </citation>
    <scope>NUCLEOTIDE SEQUENCE [LARGE SCALE GENOMIC DNA]</scope>
    <source>
        <strain evidence="2 3">M3-1</strain>
    </source>
</reference>
<dbReference type="PATRIC" id="fig|28037.235.peg.770"/>
<gene>
    <name evidence="2" type="ORF">SMIM3I_01354</name>
</gene>
<keyword evidence="2" id="KW-0378">Hydrolase</keyword>
<sequence>MASNRIVNDYAFHTSGAMVENSWVKIADKWYYATDSGKIVRNR</sequence>
<proteinExistence type="predicted"/>
<dbReference type="SUPFAM" id="SSF69360">
    <property type="entry name" value="Cell wall binding repeat"/>
    <property type="match status" value="1"/>
</dbReference>
<keyword evidence="1" id="KW-0677">Repeat</keyword>
<dbReference type="GO" id="GO:0008745">
    <property type="term" value="F:N-acetylmuramoyl-L-alanine amidase activity"/>
    <property type="evidence" value="ECO:0007669"/>
    <property type="project" value="UniProtKB-EC"/>
</dbReference>
<dbReference type="Gene3D" id="2.10.270.10">
    <property type="entry name" value="Cholin Binding"/>
    <property type="match status" value="1"/>
</dbReference>
<comment type="caution">
    <text evidence="2">The sequence shown here is derived from an EMBL/GenBank/DDBJ whole genome shotgun (WGS) entry which is preliminary data.</text>
</comment>
<dbReference type="EC" id="3.5.1.28" evidence="2"/>